<dbReference type="Proteomes" id="UP000247634">
    <property type="component" value="Chromosome"/>
</dbReference>
<dbReference type="KEGG" id="sact:DMT42_16990"/>
<dbReference type="EMBL" id="CP029788">
    <property type="protein sequence ID" value="AWT43844.1"/>
    <property type="molecule type" value="Genomic_DNA"/>
</dbReference>
<dbReference type="AlphaFoldDB" id="A0A2U9P3M6"/>
<name>A0A2U9P3M6_STRAS</name>
<evidence type="ECO:0000313" key="2">
    <source>
        <dbReference type="Proteomes" id="UP000247634"/>
    </source>
</evidence>
<evidence type="ECO:0000313" key="1">
    <source>
        <dbReference type="EMBL" id="AWT43844.1"/>
    </source>
</evidence>
<gene>
    <name evidence="1" type="ORF">DMT42_16990</name>
</gene>
<reference evidence="1 2" key="1">
    <citation type="submission" date="2018-06" db="EMBL/GenBank/DDBJ databases">
        <title>The complete genome sequence of a nosiheptide producer Streptomyces actuosus ATCC 25421: deducing the ability of producing a new class III lantibiotics.</title>
        <authorList>
            <person name="Liu W."/>
            <person name="Sun F."/>
            <person name="Hu Y."/>
        </authorList>
    </citation>
    <scope>NUCLEOTIDE SEQUENCE [LARGE SCALE GENOMIC DNA]</scope>
    <source>
        <strain evidence="1 2">ATCC 25421</strain>
    </source>
</reference>
<sequence>MGGGRVSSRSRPRSIGVDPATGKEAFVVAEPGGFLEGLADRHVLETAAVLVAVVGAVLEEGRACDVELAAFVRPLHAALEECVGVMAEWG</sequence>
<protein>
    <submittedName>
        <fullName evidence="1">Uncharacterized protein</fullName>
    </submittedName>
</protein>
<organism evidence="1 2">
    <name type="scientific">Streptomyces actuosus</name>
    <dbReference type="NCBI Taxonomy" id="1885"/>
    <lineage>
        <taxon>Bacteria</taxon>
        <taxon>Bacillati</taxon>
        <taxon>Actinomycetota</taxon>
        <taxon>Actinomycetes</taxon>
        <taxon>Kitasatosporales</taxon>
        <taxon>Streptomycetaceae</taxon>
        <taxon>Streptomyces</taxon>
    </lineage>
</organism>
<keyword evidence="2" id="KW-1185">Reference proteome</keyword>
<accession>A0A2U9P3M6</accession>
<proteinExistence type="predicted"/>